<evidence type="ECO:0000313" key="2">
    <source>
        <dbReference type="EMBL" id="TYB33808.1"/>
    </source>
</evidence>
<dbReference type="EMBL" id="VSIV01000100">
    <property type="protein sequence ID" value="TYB33808.1"/>
    <property type="molecule type" value="Genomic_DNA"/>
</dbReference>
<accession>A0A5D0MQU0</accession>
<organism evidence="2 3">
    <name type="scientific">Flexistipes sinusarabici</name>
    <dbReference type="NCBI Taxonomy" id="2352"/>
    <lineage>
        <taxon>Bacteria</taxon>
        <taxon>Pseudomonadati</taxon>
        <taxon>Deferribacterota</taxon>
        <taxon>Deferribacteres</taxon>
        <taxon>Deferribacterales</taxon>
        <taxon>Flexistipitaceae</taxon>
        <taxon>Flexistipes</taxon>
    </lineage>
</organism>
<dbReference type="Pfam" id="PF09983">
    <property type="entry name" value="JetD_C"/>
    <property type="match status" value="1"/>
</dbReference>
<dbReference type="InterPro" id="IPR024534">
    <property type="entry name" value="JetD_C"/>
</dbReference>
<protein>
    <recommendedName>
        <fullName evidence="1">Wadjet protein JetD C-terminal domain-containing protein</fullName>
    </recommendedName>
</protein>
<dbReference type="Proteomes" id="UP000323337">
    <property type="component" value="Unassembled WGS sequence"/>
</dbReference>
<proteinExistence type="predicted"/>
<comment type="caution">
    <text evidence="2">The sequence shown here is derived from an EMBL/GenBank/DDBJ whole genome shotgun (WGS) entry which is preliminary data.</text>
</comment>
<reference evidence="2 3" key="1">
    <citation type="submission" date="2019-08" db="EMBL/GenBank/DDBJ databases">
        <title>Genomic characterization of a novel candidate phylum (ARYD3) from a high temperature, high salinity tertiary oil reservoir in north central Oklahoma, USA.</title>
        <authorList>
            <person name="Youssef N.H."/>
            <person name="Yadav A."/>
            <person name="Elshahed M.S."/>
        </authorList>
    </citation>
    <scope>NUCLEOTIDE SEQUENCE [LARGE SCALE GENOMIC DNA]</scope>
    <source>
        <strain evidence="2">ARYD1</strain>
    </source>
</reference>
<name>A0A5D0MQU0_FLESI</name>
<dbReference type="AlphaFoldDB" id="A0A5D0MQU0"/>
<gene>
    <name evidence="2" type="ORF">FXF49_04425</name>
</gene>
<evidence type="ECO:0000259" key="1">
    <source>
        <dbReference type="Pfam" id="PF09983"/>
    </source>
</evidence>
<sequence length="380" mass="43906">MKQTDWMWTQSTHYLKSQKTGGCSSLWHCPIFPILTEACTIISLPLKTELSCRISDLKGKMLDRCLLIAKLLENNECSYSKHLDDFINSNILIRKNRQRVIVNDYNYIRNYFNNHCREIYEKYKKLSGLNIYPKNLENLEKAYNLYFYLKKNEPKGIDLRQLSALVFGDSKTIQKSSLLKTLVNEFRPLSAGSFYNIIHIRCDKSIYLEGISITDVMKSNGFFSCFAEKLGLISAEVENTVIFENLSPFFRLNPNNAMFVYVAGFQNIGEICRQLRDHDSGNIIHFGDVDPAGLQIADILMSHIAKTSFFPDINNIEKAINNIHTPVYAEKKFETQSLYSDALREIAEIMTEYEHIRIEQEMIVSLAEKGIINLPVWCRL</sequence>
<feature type="domain" description="Wadjet protein JetD C-terminal" evidence="1">
    <location>
        <begin position="226"/>
        <end position="363"/>
    </location>
</feature>
<evidence type="ECO:0000313" key="3">
    <source>
        <dbReference type="Proteomes" id="UP000323337"/>
    </source>
</evidence>